<keyword evidence="3" id="KW-1185">Reference proteome</keyword>
<dbReference type="EMBL" id="CM009308">
    <property type="protein sequence ID" value="PNS90158.1"/>
    <property type="molecule type" value="Genomic_DNA"/>
</dbReference>
<gene>
    <name evidence="2" type="ORF">POPTR_019G031300</name>
</gene>
<keyword evidence="1" id="KW-0812">Transmembrane</keyword>
<dbReference type="AlphaFoldDB" id="A0A2K1WNP3"/>
<name>A0A2K1WNP3_POPTR</name>
<sequence length="115" mass="13322">MLCYIYIYIYIYIYVCMYVCMYVCKNDPIDQLLSPSSNRGGFERNEDSEGGECRALSAIVTVARPSWRVIQCGWRYYNLLTPTNDIDRSTNECAQAHSESMSPLMALRHMAFIFC</sequence>
<reference evidence="2 3" key="1">
    <citation type="journal article" date="2006" name="Science">
        <title>The genome of black cottonwood, Populus trichocarpa (Torr. &amp; Gray).</title>
        <authorList>
            <person name="Tuskan G.A."/>
            <person name="Difazio S."/>
            <person name="Jansson S."/>
            <person name="Bohlmann J."/>
            <person name="Grigoriev I."/>
            <person name="Hellsten U."/>
            <person name="Putnam N."/>
            <person name="Ralph S."/>
            <person name="Rombauts S."/>
            <person name="Salamov A."/>
            <person name="Schein J."/>
            <person name="Sterck L."/>
            <person name="Aerts A."/>
            <person name="Bhalerao R.R."/>
            <person name="Bhalerao R.P."/>
            <person name="Blaudez D."/>
            <person name="Boerjan W."/>
            <person name="Brun A."/>
            <person name="Brunner A."/>
            <person name="Busov V."/>
            <person name="Campbell M."/>
            <person name="Carlson J."/>
            <person name="Chalot M."/>
            <person name="Chapman J."/>
            <person name="Chen G.L."/>
            <person name="Cooper D."/>
            <person name="Coutinho P.M."/>
            <person name="Couturier J."/>
            <person name="Covert S."/>
            <person name="Cronk Q."/>
            <person name="Cunningham R."/>
            <person name="Davis J."/>
            <person name="Degroeve S."/>
            <person name="Dejardin A."/>
            <person name="Depamphilis C."/>
            <person name="Detter J."/>
            <person name="Dirks B."/>
            <person name="Dubchak I."/>
            <person name="Duplessis S."/>
            <person name="Ehlting J."/>
            <person name="Ellis B."/>
            <person name="Gendler K."/>
            <person name="Goodstein D."/>
            <person name="Gribskov M."/>
            <person name="Grimwood J."/>
            <person name="Groover A."/>
            <person name="Gunter L."/>
            <person name="Hamberger B."/>
            <person name="Heinze B."/>
            <person name="Helariutta Y."/>
            <person name="Henrissat B."/>
            <person name="Holligan D."/>
            <person name="Holt R."/>
            <person name="Huang W."/>
            <person name="Islam-Faridi N."/>
            <person name="Jones S."/>
            <person name="Jones-Rhoades M."/>
            <person name="Jorgensen R."/>
            <person name="Joshi C."/>
            <person name="Kangasjarvi J."/>
            <person name="Karlsson J."/>
            <person name="Kelleher C."/>
            <person name="Kirkpatrick R."/>
            <person name="Kirst M."/>
            <person name="Kohler A."/>
            <person name="Kalluri U."/>
            <person name="Larimer F."/>
            <person name="Leebens-Mack J."/>
            <person name="Leple J.C."/>
            <person name="Locascio P."/>
            <person name="Lou Y."/>
            <person name="Lucas S."/>
            <person name="Martin F."/>
            <person name="Montanini B."/>
            <person name="Napoli C."/>
            <person name="Nelson D.R."/>
            <person name="Nelson C."/>
            <person name="Nieminen K."/>
            <person name="Nilsson O."/>
            <person name="Pereda V."/>
            <person name="Peter G."/>
            <person name="Philippe R."/>
            <person name="Pilate G."/>
            <person name="Poliakov A."/>
            <person name="Razumovskaya J."/>
            <person name="Richardson P."/>
            <person name="Rinaldi C."/>
            <person name="Ritland K."/>
            <person name="Rouze P."/>
            <person name="Ryaboy D."/>
            <person name="Schmutz J."/>
            <person name="Schrader J."/>
            <person name="Segerman B."/>
            <person name="Shin H."/>
            <person name="Siddiqui A."/>
            <person name="Sterky F."/>
            <person name="Terry A."/>
            <person name="Tsai C.J."/>
            <person name="Uberbacher E."/>
            <person name="Unneberg P."/>
            <person name="Vahala J."/>
            <person name="Wall K."/>
            <person name="Wessler S."/>
            <person name="Yang G."/>
            <person name="Yin T."/>
            <person name="Douglas C."/>
            <person name="Marra M."/>
            <person name="Sandberg G."/>
            <person name="Van de Peer Y."/>
            <person name="Rokhsar D."/>
        </authorList>
    </citation>
    <scope>NUCLEOTIDE SEQUENCE [LARGE SCALE GENOMIC DNA]</scope>
    <source>
        <strain evidence="3">cv. Nisqually</strain>
    </source>
</reference>
<proteinExistence type="predicted"/>
<dbReference type="Proteomes" id="UP000006729">
    <property type="component" value="Chromosome 19"/>
</dbReference>
<feature type="transmembrane region" description="Helical" evidence="1">
    <location>
        <begin position="6"/>
        <end position="24"/>
    </location>
</feature>
<evidence type="ECO:0000313" key="3">
    <source>
        <dbReference type="Proteomes" id="UP000006729"/>
    </source>
</evidence>
<organism evidence="2 3">
    <name type="scientific">Populus trichocarpa</name>
    <name type="common">Western balsam poplar</name>
    <name type="synonym">Populus balsamifera subsp. trichocarpa</name>
    <dbReference type="NCBI Taxonomy" id="3694"/>
    <lineage>
        <taxon>Eukaryota</taxon>
        <taxon>Viridiplantae</taxon>
        <taxon>Streptophyta</taxon>
        <taxon>Embryophyta</taxon>
        <taxon>Tracheophyta</taxon>
        <taxon>Spermatophyta</taxon>
        <taxon>Magnoliopsida</taxon>
        <taxon>eudicotyledons</taxon>
        <taxon>Gunneridae</taxon>
        <taxon>Pentapetalae</taxon>
        <taxon>rosids</taxon>
        <taxon>fabids</taxon>
        <taxon>Malpighiales</taxon>
        <taxon>Salicaceae</taxon>
        <taxon>Saliceae</taxon>
        <taxon>Populus</taxon>
    </lineage>
</organism>
<evidence type="ECO:0000313" key="2">
    <source>
        <dbReference type="EMBL" id="PNS90158.1"/>
    </source>
</evidence>
<keyword evidence="1" id="KW-0472">Membrane</keyword>
<accession>A0A2K1WNP3</accession>
<keyword evidence="1" id="KW-1133">Transmembrane helix</keyword>
<evidence type="ECO:0000256" key="1">
    <source>
        <dbReference type="SAM" id="Phobius"/>
    </source>
</evidence>
<dbReference type="InParanoid" id="A0A2K1WNP3"/>
<protein>
    <submittedName>
        <fullName evidence="2">Uncharacterized protein</fullName>
    </submittedName>
</protein>